<evidence type="ECO:0000313" key="2">
    <source>
        <dbReference type="EMBL" id="KAB7727593.1"/>
    </source>
</evidence>
<name>A0A7J5TUK3_9BACT</name>
<sequence>MFKHLLMLCLLQGLLIVSASAQQFLPPIERYSGSKPGYLILKTGERIEFTLDDLDRKRGLIVNVAGKTADGKKFSYSAEQIQELGLTPSDYAKLASISESTRSITKMQRNQVNESGRNLVLFYNEQLDEPKREALLQLVNPGFESRIRVYNDPFAAETMGVGFAGVQVTGGMDKSFYVRANGKTFRLKKKDYDKAFVDLFSSCKGLMTKYGKDFAWRDFCYHVFMFDQECVDLANK</sequence>
<keyword evidence="1" id="KW-0732">Signal</keyword>
<dbReference type="Proteomes" id="UP000488299">
    <property type="component" value="Unassembled WGS sequence"/>
</dbReference>
<feature type="chain" id="PRO_5029546516" evidence="1">
    <location>
        <begin position="22"/>
        <end position="236"/>
    </location>
</feature>
<gene>
    <name evidence="2" type="ORF">F5984_21230</name>
</gene>
<organism evidence="2 3">
    <name type="scientific">Rudanella paleaurantiibacter</name>
    <dbReference type="NCBI Taxonomy" id="2614655"/>
    <lineage>
        <taxon>Bacteria</taxon>
        <taxon>Pseudomonadati</taxon>
        <taxon>Bacteroidota</taxon>
        <taxon>Cytophagia</taxon>
        <taxon>Cytophagales</taxon>
        <taxon>Cytophagaceae</taxon>
        <taxon>Rudanella</taxon>
    </lineage>
</organism>
<accession>A0A7J5TUK3</accession>
<dbReference type="AlphaFoldDB" id="A0A7J5TUK3"/>
<reference evidence="2 3" key="1">
    <citation type="submission" date="2019-10" db="EMBL/GenBank/DDBJ databases">
        <title>Rudanella paleaurantiibacter sp. nov., isolated from sludge.</title>
        <authorList>
            <person name="Xu S.Q."/>
        </authorList>
    </citation>
    <scope>NUCLEOTIDE SEQUENCE [LARGE SCALE GENOMIC DNA]</scope>
    <source>
        <strain evidence="2 3">HX-22-17</strain>
    </source>
</reference>
<evidence type="ECO:0000256" key="1">
    <source>
        <dbReference type="SAM" id="SignalP"/>
    </source>
</evidence>
<dbReference type="EMBL" id="WELI01000010">
    <property type="protein sequence ID" value="KAB7727593.1"/>
    <property type="molecule type" value="Genomic_DNA"/>
</dbReference>
<protein>
    <submittedName>
        <fullName evidence="2">Uncharacterized protein</fullName>
    </submittedName>
</protein>
<proteinExistence type="predicted"/>
<feature type="signal peptide" evidence="1">
    <location>
        <begin position="1"/>
        <end position="21"/>
    </location>
</feature>
<comment type="caution">
    <text evidence="2">The sequence shown here is derived from an EMBL/GenBank/DDBJ whole genome shotgun (WGS) entry which is preliminary data.</text>
</comment>
<evidence type="ECO:0000313" key="3">
    <source>
        <dbReference type="Proteomes" id="UP000488299"/>
    </source>
</evidence>
<keyword evidence="3" id="KW-1185">Reference proteome</keyword>